<protein>
    <submittedName>
        <fullName evidence="1">Uncharacterized protein</fullName>
    </submittedName>
</protein>
<dbReference type="Proteomes" id="UP000077521">
    <property type="component" value="Unassembled WGS sequence"/>
</dbReference>
<reference evidence="1" key="2">
    <citation type="journal article" date="2019" name="IMA Fungus">
        <title>Genome sequencing and comparison of five Tilletia species to identify candidate genes for the detection of regulated species infecting wheat.</title>
        <authorList>
            <person name="Nguyen H.D.T."/>
            <person name="Sultana T."/>
            <person name="Kesanakurti P."/>
            <person name="Hambleton S."/>
        </authorList>
    </citation>
    <scope>NUCLEOTIDE SEQUENCE</scope>
    <source>
        <strain evidence="1">DAOMC 236416</strain>
    </source>
</reference>
<dbReference type="EMBL" id="LWDF02000750">
    <property type="protein sequence ID" value="KAE8243765.1"/>
    <property type="molecule type" value="Genomic_DNA"/>
</dbReference>
<name>A0A177TC89_9BASI</name>
<sequence>MRTLSSPAYPPASRLPTASTRILMLRALLDGTQRAIVTYAEGQHSPFILKIGSIRLLTGHQFEWILEELGFDIAEIATELKKDTNNTRFDMWAQIGWSQENGYKFTVRAINDADKDAINVFEVRGRQRLARVGARLSFLLRLVKAV</sequence>
<keyword evidence="2" id="KW-1185">Reference proteome</keyword>
<proteinExistence type="predicted"/>
<dbReference type="AlphaFoldDB" id="A0A177TC89"/>
<accession>A0A177TC89</accession>
<organism evidence="1 2">
    <name type="scientific">Tilletia indica</name>
    <dbReference type="NCBI Taxonomy" id="43049"/>
    <lineage>
        <taxon>Eukaryota</taxon>
        <taxon>Fungi</taxon>
        <taxon>Dikarya</taxon>
        <taxon>Basidiomycota</taxon>
        <taxon>Ustilaginomycotina</taxon>
        <taxon>Exobasidiomycetes</taxon>
        <taxon>Tilletiales</taxon>
        <taxon>Tilletiaceae</taxon>
        <taxon>Tilletia</taxon>
    </lineage>
</organism>
<gene>
    <name evidence="1" type="ORF">A4X13_0g6956</name>
</gene>
<reference evidence="1" key="1">
    <citation type="submission" date="2016-04" db="EMBL/GenBank/DDBJ databases">
        <authorList>
            <person name="Nguyen H.D."/>
            <person name="Samba Siva P."/>
            <person name="Cullis J."/>
            <person name="Levesque C.A."/>
            <person name="Hambleton S."/>
        </authorList>
    </citation>
    <scope>NUCLEOTIDE SEQUENCE</scope>
    <source>
        <strain evidence="1">DAOMC 236416</strain>
    </source>
</reference>
<evidence type="ECO:0000313" key="2">
    <source>
        <dbReference type="Proteomes" id="UP000077521"/>
    </source>
</evidence>
<evidence type="ECO:0000313" key="1">
    <source>
        <dbReference type="EMBL" id="KAE8243765.1"/>
    </source>
</evidence>
<comment type="caution">
    <text evidence="1">The sequence shown here is derived from an EMBL/GenBank/DDBJ whole genome shotgun (WGS) entry which is preliminary data.</text>
</comment>